<name>A0ABP1ET17_9FLAO</name>
<proteinExistence type="predicted"/>
<dbReference type="PANTHER" id="PTHR33706">
    <property type="entry name" value="MORN VARIANT REPEAT PROTEIN"/>
    <property type="match status" value="1"/>
</dbReference>
<gene>
    <name evidence="2" type="ORF">T190607A01A_20669</name>
</gene>
<dbReference type="InterPro" id="IPR011652">
    <property type="entry name" value="MORN_2"/>
</dbReference>
<protein>
    <submittedName>
        <fullName evidence="2">TPR_REGION domain-containing protein</fullName>
    </submittedName>
</protein>
<evidence type="ECO:0000313" key="3">
    <source>
        <dbReference type="Proteomes" id="UP001497416"/>
    </source>
</evidence>
<keyword evidence="3" id="KW-1185">Reference proteome</keyword>
<dbReference type="Pfam" id="PF00515">
    <property type="entry name" value="TPR_1"/>
    <property type="match status" value="1"/>
</dbReference>
<dbReference type="Proteomes" id="UP001497416">
    <property type="component" value="Unassembled WGS sequence"/>
</dbReference>
<reference evidence="2 3" key="1">
    <citation type="submission" date="2024-05" db="EMBL/GenBank/DDBJ databases">
        <authorList>
            <person name="Duchaud E."/>
        </authorList>
    </citation>
    <scope>NUCLEOTIDE SEQUENCE [LARGE SCALE GENOMIC DNA]</scope>
    <source>
        <strain evidence="2">Ena-SAMPLE-TAB-13-05-2024-13:56:06:370-140302</strain>
    </source>
</reference>
<organism evidence="2 3">
    <name type="scientific">Tenacibaculum platacis</name>
    <dbReference type="NCBI Taxonomy" id="3137852"/>
    <lineage>
        <taxon>Bacteria</taxon>
        <taxon>Pseudomonadati</taxon>
        <taxon>Bacteroidota</taxon>
        <taxon>Flavobacteriia</taxon>
        <taxon>Flavobacteriales</taxon>
        <taxon>Flavobacteriaceae</taxon>
        <taxon>Tenacibaculum</taxon>
    </lineage>
</organism>
<dbReference type="InterPro" id="IPR019734">
    <property type="entry name" value="TPR_rpt"/>
</dbReference>
<sequence length="1095" mass="128155">MKKIIIAILLTIEVCYAQEKIPFVDYTEIQKLAEKSELEGDFIKAAEHLNKVNKNDSVYYYALSDKAYYLLNAEKYDEVIKIADEVIKNGSKSSRSNSYINKGVALTNLKKFDKAIENYNDALKVYPKNYLLWYNKGVTSKNQENYDEAVACFKTSMTLNPFYKNTHIQLGDIFYKQKRITQALMSYNFYLLLDPDAAESSRVLEKLNQLVKTKNPNERDEELELSDADDSYEEIDLILESQMSLKKEYEIDNKINISLTRQNHIMLELLKKFEGDGGFWEQKYGEFYKWIAENELFDVFTYTISYSVRNEKLKKVIKRKEKDIINFFGQSREKWSSIMSKNEIDIKGETKEVSYVYNENNRVAAIGEIEEELKKGLWRFYDNNGLLVAEGEFDDKGGKKGSWTWYFDFGKVKETASYKDGELEGENLMYHENGKLYIQARYSKGTLNGEYKYYNDKGALIQKKYFKENKLDGVYNAYFSVGEELPEFYVPYKDGVKDGEFLEYYANGDVYYKANYSGDNVVGTAKKFHFNKKLSSEIEYSGESMNGSYRSYHDNGQLQEDGQTLEGQYHGPWKIYYDNGVLQNEFTYDKGRVHGLYKYYDTDGKLYYEYQYRKGEIISYKFYNKKGEIVKEDKKRGGEFYYENYSPRGVKTIEGLYDISGIKKGEWKYYTRNGVLESKCTYVDNKVEGDYIGYHNNGEISYVTPYKNDSKEGYYVAYHVNKKISVQGWYKENLEHGEWRYYYLDGSLQNIGFYHKGKLHGTQNSYGVNGKLEYTSVYNYGDLLSETYFDKDGKEFQKVEYNSDKNSVSINHFNGKERIKMSYANQVKHGDYVSYYFKGNKKVTGSYRNGEQNGTWTWFYENGDIESQTTYLNGRLNGENKSYYKNGNVEVKASYKNGSKEGKHFEYYKDGTIEGIIEYKNDKIHGRREFYDKSGKLQLIRFYDKGELLGYSYLNKNGDEVDMISLPKESGEIKAFFDNGKPSVIMTFKNGDIVGDYKSFYYSGEVHEEIFFDSGNYNGEHKKFYVNGKLEELTNYNLGTNHGVKIYFYENGNKKKEENYSNGYLNGEVNEYNKDGKLIVTKKYVNDNMYSVEKF</sequence>
<dbReference type="SUPFAM" id="SSF82185">
    <property type="entry name" value="Histone H3 K4-specific methyltransferase SET7/9 N-terminal domain"/>
    <property type="match status" value="5"/>
</dbReference>
<evidence type="ECO:0000256" key="1">
    <source>
        <dbReference type="PROSITE-ProRule" id="PRU00339"/>
    </source>
</evidence>
<keyword evidence="1" id="KW-0802">TPR repeat</keyword>
<dbReference type="InterPro" id="IPR011990">
    <property type="entry name" value="TPR-like_helical_dom_sf"/>
</dbReference>
<feature type="repeat" description="TPR" evidence="1">
    <location>
        <begin position="130"/>
        <end position="163"/>
    </location>
</feature>
<dbReference type="RefSeq" id="WP_348712226.1">
    <property type="nucleotide sequence ID" value="NZ_CAXIXY010000004.1"/>
</dbReference>
<comment type="caution">
    <text evidence="2">The sequence shown here is derived from an EMBL/GenBank/DDBJ whole genome shotgun (WGS) entry which is preliminary data.</text>
</comment>
<dbReference type="Gene3D" id="3.90.930.1">
    <property type="match status" value="3"/>
</dbReference>
<dbReference type="EMBL" id="CAXIXY010000004">
    <property type="protein sequence ID" value="CAL2086613.1"/>
    <property type="molecule type" value="Genomic_DNA"/>
</dbReference>
<feature type="repeat" description="TPR" evidence="1">
    <location>
        <begin position="96"/>
        <end position="129"/>
    </location>
</feature>
<dbReference type="Pfam" id="PF13181">
    <property type="entry name" value="TPR_8"/>
    <property type="match status" value="1"/>
</dbReference>
<dbReference type="PROSITE" id="PS50293">
    <property type="entry name" value="TPR_REGION"/>
    <property type="match status" value="1"/>
</dbReference>
<dbReference type="SUPFAM" id="SSF48452">
    <property type="entry name" value="TPR-like"/>
    <property type="match status" value="1"/>
</dbReference>
<evidence type="ECO:0000313" key="2">
    <source>
        <dbReference type="EMBL" id="CAL2086613.1"/>
    </source>
</evidence>
<dbReference type="SMART" id="SM00028">
    <property type="entry name" value="TPR"/>
    <property type="match status" value="4"/>
</dbReference>
<dbReference type="PROSITE" id="PS50005">
    <property type="entry name" value="TPR"/>
    <property type="match status" value="3"/>
</dbReference>
<dbReference type="Gene3D" id="2.20.110.10">
    <property type="entry name" value="Histone H3 K4-specific methyltransferase SET7/9 N-terminal domain"/>
    <property type="match status" value="4"/>
</dbReference>
<accession>A0ABP1ET17</accession>
<dbReference type="Pfam" id="PF07661">
    <property type="entry name" value="MORN_2"/>
    <property type="match status" value="14"/>
</dbReference>
<dbReference type="Gene3D" id="1.25.40.10">
    <property type="entry name" value="Tetratricopeptide repeat domain"/>
    <property type="match status" value="1"/>
</dbReference>
<dbReference type="PANTHER" id="PTHR33706:SF1">
    <property type="entry name" value="TPR REPEAT PROTEIN"/>
    <property type="match status" value="1"/>
</dbReference>
<feature type="repeat" description="TPR" evidence="1">
    <location>
        <begin position="164"/>
        <end position="197"/>
    </location>
</feature>